<gene>
    <name evidence="1" type="ORF">RR48_04599</name>
</gene>
<evidence type="ECO:0000313" key="1">
    <source>
        <dbReference type="EMBL" id="KPJ10654.1"/>
    </source>
</evidence>
<accession>A0A0N0PBH7</accession>
<dbReference type="PANTHER" id="PTHR12496:SF0">
    <property type="entry name" value="METHYLTRANSFERASE DOMAIN-CONTAINING PROTEIN"/>
    <property type="match status" value="1"/>
</dbReference>
<dbReference type="EMBL" id="KQ460940">
    <property type="protein sequence ID" value="KPJ10654.1"/>
    <property type="molecule type" value="Genomic_DNA"/>
</dbReference>
<dbReference type="Proteomes" id="UP000053240">
    <property type="component" value="Unassembled WGS sequence"/>
</dbReference>
<dbReference type="PANTHER" id="PTHR12496">
    <property type="entry name" value="CGI-41 METHYLTRANSFERASE"/>
    <property type="match status" value="1"/>
</dbReference>
<sequence length="88" mass="10219">MADNVLSLGLFDRLPDSYLTDVSNDLQYQWKQIVMFNFLRLCLAQVIESVVLLDRLLYLFENGYGKSYIVKLFDPVMSPRCHSIVAVR</sequence>
<evidence type="ECO:0000313" key="2">
    <source>
        <dbReference type="Proteomes" id="UP000053240"/>
    </source>
</evidence>
<organism evidence="1 2">
    <name type="scientific">Papilio machaon</name>
    <name type="common">Old World swallowtail butterfly</name>
    <dbReference type="NCBI Taxonomy" id="76193"/>
    <lineage>
        <taxon>Eukaryota</taxon>
        <taxon>Metazoa</taxon>
        <taxon>Ecdysozoa</taxon>
        <taxon>Arthropoda</taxon>
        <taxon>Hexapoda</taxon>
        <taxon>Insecta</taxon>
        <taxon>Pterygota</taxon>
        <taxon>Neoptera</taxon>
        <taxon>Endopterygota</taxon>
        <taxon>Lepidoptera</taxon>
        <taxon>Glossata</taxon>
        <taxon>Ditrysia</taxon>
        <taxon>Papilionoidea</taxon>
        <taxon>Papilionidae</taxon>
        <taxon>Papilioninae</taxon>
        <taxon>Papilio</taxon>
    </lineage>
</organism>
<keyword evidence="2" id="KW-1185">Reference proteome</keyword>
<dbReference type="InterPro" id="IPR052220">
    <property type="entry name" value="METTL25"/>
</dbReference>
<dbReference type="AlphaFoldDB" id="A0A0N0PBH7"/>
<protein>
    <submittedName>
        <fullName evidence="1">Uncharacterized protein C12orf26-like</fullName>
    </submittedName>
</protein>
<dbReference type="InParanoid" id="A0A0N0PBH7"/>
<reference evidence="1 2" key="1">
    <citation type="journal article" date="2015" name="Nat. Commun.">
        <title>Outbred genome sequencing and CRISPR/Cas9 gene editing in butterflies.</title>
        <authorList>
            <person name="Li X."/>
            <person name="Fan D."/>
            <person name="Zhang W."/>
            <person name="Liu G."/>
            <person name="Zhang L."/>
            <person name="Zhao L."/>
            <person name="Fang X."/>
            <person name="Chen L."/>
            <person name="Dong Y."/>
            <person name="Chen Y."/>
            <person name="Ding Y."/>
            <person name="Zhao R."/>
            <person name="Feng M."/>
            <person name="Zhu Y."/>
            <person name="Feng Y."/>
            <person name="Jiang X."/>
            <person name="Zhu D."/>
            <person name="Xiang H."/>
            <person name="Feng X."/>
            <person name="Li S."/>
            <person name="Wang J."/>
            <person name="Zhang G."/>
            <person name="Kronforst M.R."/>
            <person name="Wang W."/>
        </authorList>
    </citation>
    <scope>NUCLEOTIDE SEQUENCE [LARGE SCALE GENOMIC DNA]</scope>
    <source>
        <strain evidence="1">Ya'a_city_454_Pm</strain>
        <tissue evidence="1">Whole body</tissue>
    </source>
</reference>
<name>A0A0N0PBH7_PAPMA</name>
<proteinExistence type="predicted"/>